<organism evidence="1 2">
    <name type="scientific">Meloidogyne floridensis</name>
    <dbReference type="NCBI Taxonomy" id="298350"/>
    <lineage>
        <taxon>Eukaryota</taxon>
        <taxon>Metazoa</taxon>
        <taxon>Ecdysozoa</taxon>
        <taxon>Nematoda</taxon>
        <taxon>Chromadorea</taxon>
        <taxon>Rhabditida</taxon>
        <taxon>Tylenchina</taxon>
        <taxon>Tylenchomorpha</taxon>
        <taxon>Tylenchoidea</taxon>
        <taxon>Meloidogynidae</taxon>
        <taxon>Meloidogyninae</taxon>
        <taxon>Meloidogyne</taxon>
    </lineage>
</organism>
<keyword evidence="1" id="KW-1185">Reference proteome</keyword>
<evidence type="ECO:0000313" key="1">
    <source>
        <dbReference type="Proteomes" id="UP000887560"/>
    </source>
</evidence>
<protein>
    <submittedName>
        <fullName evidence="2">Uncharacterized protein</fullName>
    </submittedName>
</protein>
<dbReference type="WBParaSite" id="scf7180000418762.g2881">
    <property type="protein sequence ID" value="scf7180000418762.g2881"/>
    <property type="gene ID" value="scf7180000418762.g2881"/>
</dbReference>
<name>A0A915NMR1_9BILA</name>
<reference evidence="2" key="1">
    <citation type="submission" date="2022-11" db="UniProtKB">
        <authorList>
            <consortium name="WormBaseParasite"/>
        </authorList>
    </citation>
    <scope>IDENTIFICATION</scope>
</reference>
<evidence type="ECO:0000313" key="2">
    <source>
        <dbReference type="WBParaSite" id="scf7180000418762.g2881"/>
    </source>
</evidence>
<sequence>MVKITKTTKVGKQQQQQRVVNKNLQKNKLSPEKIIQKQRLLQLSFGKLNAELAKKDSELLNTYGTKKNIFMDILKIPPVIDLGTVDDNISSKNGANNVILPPLPTKSQIKTKQELLKESLLSRHGHGVVLLNSLSNTEEEEEGDITLIEENTPNNNKKLKQKISKGGKVEKKKKIMPTSVKSSTSILQSSPIISTSVNFSASQGTIANTSIFSDIDLREETDIIKLNKK</sequence>
<dbReference type="Proteomes" id="UP000887560">
    <property type="component" value="Unplaced"/>
</dbReference>
<accession>A0A915NMR1</accession>
<dbReference type="AlphaFoldDB" id="A0A915NMR1"/>
<proteinExistence type="predicted"/>